<feature type="transmembrane region" description="Helical" evidence="7">
    <location>
        <begin position="130"/>
        <end position="150"/>
    </location>
</feature>
<gene>
    <name evidence="8" type="ORF">SAMN05421771_2749</name>
</gene>
<comment type="similarity">
    <text evidence="2">Belongs to the major facilitator superfamily.</text>
</comment>
<dbReference type="Pfam" id="PF07690">
    <property type="entry name" value="MFS_1"/>
    <property type="match status" value="1"/>
</dbReference>
<feature type="transmembrane region" description="Helical" evidence="7">
    <location>
        <begin position="156"/>
        <end position="175"/>
    </location>
</feature>
<sequence length="388" mass="39756">MTRGTTVRTTSLPLMHAALALAGLGTALLGPILPLLASQWHMLDSDSGLLMAAKFCGAFLGGVTVSKKLEQTLLVGFLAAALGFGGFAVAPGWHAGALGLAFGGFGIGRIITATNILAGRRFTEHRGSALAGLNLSFTIGAMLSGLGAAWLLPHFALRGVLLCFAGAFALVGLWLRTETRGESEVVATNGFEVTPAFNGRIFAYFAALLFLYGGLETCLAGWITTFAQRYGDKTAGSFAWSEYTTALLWVSLSVGRAIASRLMLRVGEKTVQRAGLAATTVCVAALTAAHGGISIAVVVLLLGMSLSPFFPATFALLMAEGPTAGMAGMVIAASGLGAASLPWLMGVTSTRTGSLVTALGIPLGAAALMLALSFIRGSRARTAVALKA</sequence>
<keyword evidence="9" id="KW-1185">Reference proteome</keyword>
<dbReference type="InterPro" id="IPR036259">
    <property type="entry name" value="MFS_trans_sf"/>
</dbReference>
<dbReference type="SUPFAM" id="SSF103473">
    <property type="entry name" value="MFS general substrate transporter"/>
    <property type="match status" value="1"/>
</dbReference>
<evidence type="ECO:0000256" key="7">
    <source>
        <dbReference type="SAM" id="Phobius"/>
    </source>
</evidence>
<comment type="subcellular location">
    <subcellularLocation>
        <location evidence="1">Endomembrane system</location>
        <topology evidence="1">Multi-pass membrane protein</topology>
    </subcellularLocation>
</comment>
<dbReference type="Proteomes" id="UP000199024">
    <property type="component" value="Unassembled WGS sequence"/>
</dbReference>
<proteinExistence type="inferred from homology"/>
<feature type="transmembrane region" description="Helical" evidence="7">
    <location>
        <begin position="72"/>
        <end position="90"/>
    </location>
</feature>
<evidence type="ECO:0000256" key="6">
    <source>
        <dbReference type="ARBA" id="ARBA00023136"/>
    </source>
</evidence>
<dbReference type="EMBL" id="FOZL01000001">
    <property type="protein sequence ID" value="SFS15636.1"/>
    <property type="molecule type" value="Genomic_DNA"/>
</dbReference>
<dbReference type="GO" id="GO:0012505">
    <property type="term" value="C:endomembrane system"/>
    <property type="evidence" value="ECO:0007669"/>
    <property type="project" value="UniProtKB-SubCell"/>
</dbReference>
<feature type="transmembrane region" description="Helical" evidence="7">
    <location>
        <begin position="276"/>
        <end position="304"/>
    </location>
</feature>
<dbReference type="GO" id="GO:0016020">
    <property type="term" value="C:membrane"/>
    <property type="evidence" value="ECO:0007669"/>
    <property type="project" value="TreeGrafter"/>
</dbReference>
<feature type="transmembrane region" description="Helical" evidence="7">
    <location>
        <begin position="201"/>
        <end position="223"/>
    </location>
</feature>
<evidence type="ECO:0000313" key="9">
    <source>
        <dbReference type="Proteomes" id="UP000199024"/>
    </source>
</evidence>
<dbReference type="PANTHER" id="PTHR23514:SF3">
    <property type="entry name" value="BYPASS OF STOP CODON PROTEIN 6"/>
    <property type="match status" value="1"/>
</dbReference>
<keyword evidence="3" id="KW-0813">Transport</keyword>
<dbReference type="STRING" id="474950.SAMN05421771_2749"/>
<dbReference type="GO" id="GO:0022857">
    <property type="term" value="F:transmembrane transporter activity"/>
    <property type="evidence" value="ECO:0007669"/>
    <property type="project" value="InterPro"/>
</dbReference>
<evidence type="ECO:0000313" key="8">
    <source>
        <dbReference type="EMBL" id="SFS15636.1"/>
    </source>
</evidence>
<evidence type="ECO:0000256" key="3">
    <source>
        <dbReference type="ARBA" id="ARBA00022448"/>
    </source>
</evidence>
<feature type="transmembrane region" description="Helical" evidence="7">
    <location>
        <begin position="243"/>
        <end position="264"/>
    </location>
</feature>
<reference evidence="8 9" key="1">
    <citation type="submission" date="2016-10" db="EMBL/GenBank/DDBJ databases">
        <authorList>
            <person name="de Groot N.N."/>
        </authorList>
    </citation>
    <scope>NUCLEOTIDE SEQUENCE [LARGE SCALE GENOMIC DNA]</scope>
    <source>
        <strain evidence="8 9">DSM 21001</strain>
    </source>
</reference>
<evidence type="ECO:0000256" key="5">
    <source>
        <dbReference type="ARBA" id="ARBA00022989"/>
    </source>
</evidence>
<keyword evidence="5 7" id="KW-1133">Transmembrane helix</keyword>
<keyword evidence="6 7" id="KW-0472">Membrane</keyword>
<evidence type="ECO:0000256" key="2">
    <source>
        <dbReference type="ARBA" id="ARBA00008335"/>
    </source>
</evidence>
<dbReference type="AlphaFoldDB" id="A0A1I6MIT7"/>
<dbReference type="InterPro" id="IPR051788">
    <property type="entry name" value="MFS_Transporter"/>
</dbReference>
<feature type="transmembrane region" description="Helical" evidence="7">
    <location>
        <begin position="356"/>
        <end position="375"/>
    </location>
</feature>
<evidence type="ECO:0000256" key="1">
    <source>
        <dbReference type="ARBA" id="ARBA00004127"/>
    </source>
</evidence>
<feature type="transmembrane region" description="Helical" evidence="7">
    <location>
        <begin position="324"/>
        <end position="344"/>
    </location>
</feature>
<dbReference type="Gene3D" id="1.20.1250.20">
    <property type="entry name" value="MFS general substrate transporter like domains"/>
    <property type="match status" value="2"/>
</dbReference>
<feature type="transmembrane region" description="Helical" evidence="7">
    <location>
        <begin position="96"/>
        <end position="118"/>
    </location>
</feature>
<dbReference type="InterPro" id="IPR011701">
    <property type="entry name" value="MFS"/>
</dbReference>
<evidence type="ECO:0000256" key="4">
    <source>
        <dbReference type="ARBA" id="ARBA00022692"/>
    </source>
</evidence>
<accession>A0A1I6MIT7</accession>
<keyword evidence="4 7" id="KW-0812">Transmembrane</keyword>
<organism evidence="8 9">
    <name type="scientific">Granulicella pectinivorans</name>
    <dbReference type="NCBI Taxonomy" id="474950"/>
    <lineage>
        <taxon>Bacteria</taxon>
        <taxon>Pseudomonadati</taxon>
        <taxon>Acidobacteriota</taxon>
        <taxon>Terriglobia</taxon>
        <taxon>Terriglobales</taxon>
        <taxon>Acidobacteriaceae</taxon>
        <taxon>Granulicella</taxon>
    </lineage>
</organism>
<dbReference type="PANTHER" id="PTHR23514">
    <property type="entry name" value="BYPASS OF STOP CODON PROTEIN 6"/>
    <property type="match status" value="1"/>
</dbReference>
<protein>
    <submittedName>
        <fullName evidence="8">Fucose permease</fullName>
    </submittedName>
</protein>
<name>A0A1I6MIT7_9BACT</name>
<feature type="transmembrane region" description="Helical" evidence="7">
    <location>
        <begin position="47"/>
        <end position="65"/>
    </location>
</feature>